<keyword evidence="6 8" id="KW-0472">Membrane</keyword>
<evidence type="ECO:0000256" key="3">
    <source>
        <dbReference type="ARBA" id="ARBA00022618"/>
    </source>
</evidence>
<evidence type="ECO:0000256" key="1">
    <source>
        <dbReference type="ARBA" id="ARBA00004401"/>
    </source>
</evidence>
<comment type="subcellular location">
    <subcellularLocation>
        <location evidence="8">Cell inner membrane</location>
        <topology evidence="8">Single-pass type II membrane protein</topology>
    </subcellularLocation>
    <subcellularLocation>
        <location evidence="1">Cell membrane</location>
        <topology evidence="1">Single-pass type II membrane protein</topology>
    </subcellularLocation>
    <text evidence="8">Localizes to the division septum where it forms a ring structure.</text>
</comment>
<comment type="similarity">
    <text evidence="8">Belongs to the FtsL family.</text>
</comment>
<dbReference type="PANTHER" id="PTHR37479:SF1">
    <property type="entry name" value="CELL DIVISION PROTEIN FTSL"/>
    <property type="match status" value="1"/>
</dbReference>
<evidence type="ECO:0000256" key="9">
    <source>
        <dbReference type="NCBIfam" id="TIGR02209"/>
    </source>
</evidence>
<reference evidence="10 11" key="1">
    <citation type="submission" date="2020-05" db="EMBL/GenBank/DDBJ databases">
        <authorList>
            <person name="Ruan W."/>
            <person name="Jeon C.O."/>
            <person name="Chun B.H."/>
        </authorList>
    </citation>
    <scope>NUCLEOTIDE SEQUENCE [LARGE SCALE GENOMIC DNA]</scope>
    <source>
        <strain evidence="10 11">TBZ9</strain>
    </source>
</reference>
<keyword evidence="7 8" id="KW-0131">Cell cycle</keyword>
<organism evidence="10 11">
    <name type="scientific">Vreelandella azerica</name>
    <dbReference type="NCBI Taxonomy" id="2732867"/>
    <lineage>
        <taxon>Bacteria</taxon>
        <taxon>Pseudomonadati</taxon>
        <taxon>Pseudomonadota</taxon>
        <taxon>Gammaproteobacteria</taxon>
        <taxon>Oceanospirillales</taxon>
        <taxon>Halomonadaceae</taxon>
        <taxon>Vreelandella</taxon>
    </lineage>
</organism>
<comment type="subunit">
    <text evidence="8">Part of a complex composed of FtsB, FtsL and FtsQ.</text>
</comment>
<keyword evidence="5 8" id="KW-1133">Transmembrane helix</keyword>
<keyword evidence="11" id="KW-1185">Reference proteome</keyword>
<dbReference type="GO" id="GO:0043093">
    <property type="term" value="P:FtsZ-dependent cytokinesis"/>
    <property type="evidence" value="ECO:0007669"/>
    <property type="project" value="UniProtKB-UniRule"/>
</dbReference>
<keyword evidence="4 8" id="KW-0812">Transmembrane</keyword>
<dbReference type="EMBL" id="JABFHI010000001">
    <property type="protein sequence ID" value="NOG30929.1"/>
    <property type="molecule type" value="Genomic_DNA"/>
</dbReference>
<keyword evidence="8" id="KW-0997">Cell inner membrane</keyword>
<accession>A0A7Y3XA36</accession>
<keyword evidence="3 8" id="KW-0132">Cell division</keyword>
<dbReference type="GO" id="GO:0005886">
    <property type="term" value="C:plasma membrane"/>
    <property type="evidence" value="ECO:0007669"/>
    <property type="project" value="UniProtKB-SubCell"/>
</dbReference>
<sequence length="111" mass="13031">MEKAGLRQWIMSMRAEWPFRLRLGLWPILTCLLFAACLTTGLAIVATTHQTRMQFAEWQRLNQEKNQLNTEWGQLLLEESTWSSPVRIERIAAERLDMRIPDVHDVEVIQP</sequence>
<keyword evidence="2 8" id="KW-1003">Cell membrane</keyword>
<name>A0A7Y3XA36_9GAMM</name>
<evidence type="ECO:0000256" key="4">
    <source>
        <dbReference type="ARBA" id="ARBA00022692"/>
    </source>
</evidence>
<reference evidence="10 11" key="2">
    <citation type="submission" date="2020-06" db="EMBL/GenBank/DDBJ databases">
        <title>Halomonas songnenensis sp. nov., a moderately halophilic bacterium isolated from saline and alkaline soils.</title>
        <authorList>
            <person name="Jiang J."/>
            <person name="Pan Y."/>
        </authorList>
    </citation>
    <scope>NUCLEOTIDE SEQUENCE [LARGE SCALE GENOMIC DNA]</scope>
    <source>
        <strain evidence="10 11">TBZ9</strain>
    </source>
</reference>
<evidence type="ECO:0000256" key="7">
    <source>
        <dbReference type="ARBA" id="ARBA00023306"/>
    </source>
</evidence>
<evidence type="ECO:0000256" key="5">
    <source>
        <dbReference type="ARBA" id="ARBA00022989"/>
    </source>
</evidence>
<dbReference type="InterPro" id="IPR011922">
    <property type="entry name" value="Cell_div_FtsL"/>
</dbReference>
<dbReference type="PANTHER" id="PTHR37479">
    <property type="entry name" value="CELL DIVISION PROTEIN FTSL"/>
    <property type="match status" value="1"/>
</dbReference>
<dbReference type="HAMAP" id="MF_00910">
    <property type="entry name" value="FtsL"/>
    <property type="match status" value="1"/>
</dbReference>
<comment type="caution">
    <text evidence="10">The sequence shown here is derived from an EMBL/GenBank/DDBJ whole genome shotgun (WGS) entry which is preliminary data.</text>
</comment>
<protein>
    <recommendedName>
        <fullName evidence="8 9">Cell division protein FtsL</fullName>
    </recommendedName>
</protein>
<dbReference type="Proteomes" id="UP000588806">
    <property type="component" value="Unassembled WGS sequence"/>
</dbReference>
<comment type="function">
    <text evidence="8">Essential cell division protein. May link together the upstream cell division proteins, which are predominantly cytoplasmic, with the downstream cell division proteins, which are predominantly periplasmic.</text>
</comment>
<dbReference type="GO" id="GO:0032153">
    <property type="term" value="C:cell division site"/>
    <property type="evidence" value="ECO:0007669"/>
    <property type="project" value="UniProtKB-UniRule"/>
</dbReference>
<dbReference type="NCBIfam" id="TIGR02209">
    <property type="entry name" value="ftsL_broad"/>
    <property type="match status" value="1"/>
</dbReference>
<gene>
    <name evidence="8 10" type="primary">ftsL</name>
    <name evidence="10" type="ORF">HLB35_02610</name>
</gene>
<evidence type="ECO:0000313" key="10">
    <source>
        <dbReference type="EMBL" id="NOG30929.1"/>
    </source>
</evidence>
<proteinExistence type="inferred from homology"/>
<evidence type="ECO:0000256" key="8">
    <source>
        <dbReference type="HAMAP-Rule" id="MF_00910"/>
    </source>
</evidence>
<evidence type="ECO:0000256" key="2">
    <source>
        <dbReference type="ARBA" id="ARBA00022475"/>
    </source>
</evidence>
<evidence type="ECO:0000256" key="6">
    <source>
        <dbReference type="ARBA" id="ARBA00023136"/>
    </source>
</evidence>
<dbReference type="Pfam" id="PF04999">
    <property type="entry name" value="FtsL"/>
    <property type="match status" value="1"/>
</dbReference>
<dbReference type="AlphaFoldDB" id="A0A7Y3XA36"/>
<evidence type="ECO:0000313" key="11">
    <source>
        <dbReference type="Proteomes" id="UP000588806"/>
    </source>
</evidence>